<keyword evidence="3" id="KW-1185">Reference proteome</keyword>
<gene>
    <name evidence="2" type="ORF">WOA13_07610</name>
</gene>
<evidence type="ECO:0000256" key="1">
    <source>
        <dbReference type="SAM" id="Phobius"/>
    </source>
</evidence>
<reference evidence="2 3" key="1">
    <citation type="submission" date="2024-04" db="EMBL/GenBank/DDBJ databases">
        <title>Methanococcoides sp. LMO-2.</title>
        <authorList>
            <person name="Liang L."/>
        </authorList>
    </citation>
    <scope>NUCLEOTIDE SEQUENCE [LARGE SCALE GENOMIC DNA]</scope>
    <source>
        <strain evidence="2 3">LMO-2</strain>
    </source>
</reference>
<name>A0ABU9KTG6_9EURY</name>
<evidence type="ECO:0000313" key="2">
    <source>
        <dbReference type="EMBL" id="MEL4305687.1"/>
    </source>
</evidence>
<sequence length="204" mass="23000">MKNETRKTEDKVGSLVSDQYGWIDFTLSKAALMITSIVILAAFYQIGADLSDIQVQKQLDSESIGLKAAIDDIGSISPDSIRQSSTYEFSKDFPANAFISGEYIRFETTYRDKTIHSVKPLTFRTLTLNENEMRKLLSNNFNGQTGTAEDPITTDTNTALELISSVSRQELMLNTEKIVHIEKTSIYLKNDPEVRQLEIVLVYQ</sequence>
<keyword evidence="1" id="KW-0812">Transmembrane</keyword>
<evidence type="ECO:0000313" key="3">
    <source>
        <dbReference type="Proteomes" id="UP001396646"/>
    </source>
</evidence>
<keyword evidence="1" id="KW-0472">Membrane</keyword>
<organism evidence="2 3">
    <name type="scientific">Methanococcoides cohabitans</name>
    <dbReference type="NCBI Taxonomy" id="3136559"/>
    <lineage>
        <taxon>Archaea</taxon>
        <taxon>Methanobacteriati</taxon>
        <taxon>Methanobacteriota</taxon>
        <taxon>Stenosarchaea group</taxon>
        <taxon>Methanomicrobia</taxon>
        <taxon>Methanosarcinales</taxon>
        <taxon>Methanosarcinaceae</taxon>
        <taxon>Methanococcoides</taxon>
    </lineage>
</organism>
<accession>A0ABU9KTG6</accession>
<keyword evidence="1" id="KW-1133">Transmembrane helix</keyword>
<protein>
    <submittedName>
        <fullName evidence="2">Uncharacterized protein</fullName>
    </submittedName>
</protein>
<feature type="transmembrane region" description="Helical" evidence="1">
    <location>
        <begin position="20"/>
        <end position="44"/>
    </location>
</feature>
<dbReference type="EMBL" id="JBCAUS010000006">
    <property type="protein sequence ID" value="MEL4305687.1"/>
    <property type="molecule type" value="Genomic_DNA"/>
</dbReference>
<dbReference type="Proteomes" id="UP001396646">
    <property type="component" value="Unassembled WGS sequence"/>
</dbReference>
<proteinExistence type="predicted"/>
<dbReference type="RefSeq" id="WP_342127335.1">
    <property type="nucleotide sequence ID" value="NZ_JBCAUS010000006.1"/>
</dbReference>
<comment type="caution">
    <text evidence="2">The sequence shown here is derived from an EMBL/GenBank/DDBJ whole genome shotgun (WGS) entry which is preliminary data.</text>
</comment>